<keyword evidence="2 5" id="KW-0812">Transmembrane</keyword>
<evidence type="ECO:0000313" key="7">
    <source>
        <dbReference type="Proteomes" id="UP001172159"/>
    </source>
</evidence>
<keyword evidence="4 5" id="KW-0472">Membrane</keyword>
<dbReference type="GO" id="GO:0016020">
    <property type="term" value="C:membrane"/>
    <property type="evidence" value="ECO:0007669"/>
    <property type="project" value="UniProtKB-SubCell"/>
</dbReference>
<dbReference type="InterPro" id="IPR002523">
    <property type="entry name" value="MgTranspt_CorA/ZnTranspt_ZntB"/>
</dbReference>
<dbReference type="EMBL" id="JAUKTV010000017">
    <property type="protein sequence ID" value="KAK0710417.1"/>
    <property type="molecule type" value="Genomic_DNA"/>
</dbReference>
<dbReference type="Proteomes" id="UP001172159">
    <property type="component" value="Unassembled WGS sequence"/>
</dbReference>
<evidence type="ECO:0000256" key="2">
    <source>
        <dbReference type="ARBA" id="ARBA00022692"/>
    </source>
</evidence>
<dbReference type="AlphaFoldDB" id="A0AA40A6W2"/>
<comment type="caution">
    <text evidence="6">The sequence shown here is derived from an EMBL/GenBank/DDBJ whole genome shotgun (WGS) entry which is preliminary data.</text>
</comment>
<sequence length="903" mass="104122">MQPYIVEDQYADPVPIIDAWAAFLAARFSRRKDLYGSFSGHEKEIVRKELRRISFLRDYFSGHRLSQSDRITLIDSLQRAHSTWREKASRRCKEDLPRIEIEIARSAGARRQQHNRNRLILKQVQQWPTQQYANLQLSVAPESYIQGLYSEEDSIDDDHTVSNYGYNGWLIQFEKGKGGVNLDHPLCHGKFPHQKIAVQKLLYDKNQTPLRRTQDRTKLRYFHLQANNMKWVEDAISRYYGEDDSQFDAHRGLHQRKLFHPGGKKSESNTEKLLKRELWHGQERGGGDSHMPPHSRQIRPRCALIPSPPVKVGGSSSQGLAQSASTVYHHSSYQPQDIVLFMPYLHWEIEKRLVRMTNVIRKTRLENEEEFAYERLSKRKGTWGSVVDRARARAQRMNSTTSEFGEWDEGSPSWRPQSPLGSYLWQASKLYQLIDEAADWRLITNHLYTPSPLHPRRTLEQYYYWTADDTTHRDRQQVVYRATQMRSDPEAIPRVVMVDQLWLWILDENTILSAFPRRWGRNKPDPSAVHRAIRDQLGAMDHTQITSIYDLALIIIDECSKVFFDRTKPDLRPEVVDMFGSAISSISEKKTEAYERFGRDVKRMNTHDPLQTAEELLRKSLNIKFEWSVLMEAQNLIDQLQIMQEIFTQQITVMGDFEKALRAMSSESQGSSDLKSALGRAATLIEDMKLRRDELFSLEKRQANTRTQLRELLDMKQQQSGIIEAKAAIRRADESVVQGRSIVVFTVVTIFFLPLSFFATFFGMNAQELNDGSMRLGTQLIWMFVLSSIVICASLALAFNTWARTAVFAAFRATFAQIANAANKVAGKPSNKTATQLTGASPRALREFMIEKRKELEIKDQENGIALASGALPLHRNNGTELQGGRRPSRASTIAKMWRWKSV</sequence>
<evidence type="ECO:0000256" key="5">
    <source>
        <dbReference type="SAM" id="Phobius"/>
    </source>
</evidence>
<dbReference type="PANTHER" id="PTHR47685:SF1">
    <property type="entry name" value="MAGNESIUM TRANSPORT PROTEIN CORA"/>
    <property type="match status" value="1"/>
</dbReference>
<evidence type="ECO:0000256" key="4">
    <source>
        <dbReference type="ARBA" id="ARBA00023136"/>
    </source>
</evidence>
<evidence type="ECO:0000256" key="3">
    <source>
        <dbReference type="ARBA" id="ARBA00022989"/>
    </source>
</evidence>
<accession>A0AA40A6W2</accession>
<evidence type="ECO:0000256" key="1">
    <source>
        <dbReference type="ARBA" id="ARBA00004141"/>
    </source>
</evidence>
<dbReference type="GO" id="GO:0046873">
    <property type="term" value="F:metal ion transmembrane transporter activity"/>
    <property type="evidence" value="ECO:0007669"/>
    <property type="project" value="InterPro"/>
</dbReference>
<feature type="transmembrane region" description="Helical" evidence="5">
    <location>
        <begin position="742"/>
        <end position="764"/>
    </location>
</feature>
<dbReference type="Gene3D" id="1.20.58.340">
    <property type="entry name" value="Magnesium transport protein CorA, transmembrane region"/>
    <property type="match status" value="1"/>
</dbReference>
<feature type="transmembrane region" description="Helical" evidence="5">
    <location>
        <begin position="776"/>
        <end position="799"/>
    </location>
</feature>
<proteinExistence type="predicted"/>
<comment type="subcellular location">
    <subcellularLocation>
        <location evidence="1">Membrane</location>
        <topology evidence="1">Multi-pass membrane protein</topology>
    </subcellularLocation>
</comment>
<protein>
    <submittedName>
        <fullName evidence="6">Uncharacterized protein</fullName>
    </submittedName>
</protein>
<evidence type="ECO:0000313" key="6">
    <source>
        <dbReference type="EMBL" id="KAK0710417.1"/>
    </source>
</evidence>
<keyword evidence="3 5" id="KW-1133">Transmembrane helix</keyword>
<dbReference type="InterPro" id="IPR045863">
    <property type="entry name" value="CorA_TM1_TM2"/>
</dbReference>
<gene>
    <name evidence="6" type="ORF">B0T21DRAFT_376584</name>
</gene>
<dbReference type="SUPFAM" id="SSF144083">
    <property type="entry name" value="Magnesium transport protein CorA, transmembrane region"/>
    <property type="match status" value="1"/>
</dbReference>
<dbReference type="PANTHER" id="PTHR47685">
    <property type="entry name" value="MAGNESIUM TRANSPORT PROTEIN CORA"/>
    <property type="match status" value="1"/>
</dbReference>
<organism evidence="6 7">
    <name type="scientific">Apiosordaria backusii</name>
    <dbReference type="NCBI Taxonomy" id="314023"/>
    <lineage>
        <taxon>Eukaryota</taxon>
        <taxon>Fungi</taxon>
        <taxon>Dikarya</taxon>
        <taxon>Ascomycota</taxon>
        <taxon>Pezizomycotina</taxon>
        <taxon>Sordariomycetes</taxon>
        <taxon>Sordariomycetidae</taxon>
        <taxon>Sordariales</taxon>
        <taxon>Lasiosphaeriaceae</taxon>
        <taxon>Apiosordaria</taxon>
    </lineage>
</organism>
<keyword evidence="7" id="KW-1185">Reference proteome</keyword>
<reference evidence="6" key="1">
    <citation type="submission" date="2023-06" db="EMBL/GenBank/DDBJ databases">
        <title>Genome-scale phylogeny and comparative genomics of the fungal order Sordariales.</title>
        <authorList>
            <consortium name="Lawrence Berkeley National Laboratory"/>
            <person name="Hensen N."/>
            <person name="Bonometti L."/>
            <person name="Westerberg I."/>
            <person name="Brannstrom I.O."/>
            <person name="Guillou S."/>
            <person name="Cros-Aarteil S."/>
            <person name="Calhoun S."/>
            <person name="Haridas S."/>
            <person name="Kuo A."/>
            <person name="Mondo S."/>
            <person name="Pangilinan J."/>
            <person name="Riley R."/>
            <person name="Labutti K."/>
            <person name="Andreopoulos B."/>
            <person name="Lipzen A."/>
            <person name="Chen C."/>
            <person name="Yanf M."/>
            <person name="Daum C."/>
            <person name="Ng V."/>
            <person name="Clum A."/>
            <person name="Steindorff A."/>
            <person name="Ohm R."/>
            <person name="Martin F."/>
            <person name="Silar P."/>
            <person name="Natvig D."/>
            <person name="Lalanne C."/>
            <person name="Gautier V."/>
            <person name="Ament-Velasquez S.L."/>
            <person name="Kruys A."/>
            <person name="Hutchinson M.I."/>
            <person name="Powell A.J."/>
            <person name="Barry K."/>
            <person name="Miller A.N."/>
            <person name="Grigoriev I.V."/>
            <person name="Debuchy R."/>
            <person name="Gladieux P."/>
            <person name="Thoren M.H."/>
            <person name="Johannesson H."/>
        </authorList>
    </citation>
    <scope>NUCLEOTIDE SEQUENCE</scope>
    <source>
        <strain evidence="6">CBS 540.89</strain>
    </source>
</reference>
<dbReference type="InterPro" id="IPR050829">
    <property type="entry name" value="CorA_MIT"/>
</dbReference>
<name>A0AA40A6W2_9PEZI</name>
<dbReference type="Pfam" id="PF01544">
    <property type="entry name" value="CorA"/>
    <property type="match status" value="1"/>
</dbReference>